<gene>
    <name evidence="1" type="ORF">D5086_018096</name>
</gene>
<keyword evidence="2" id="KW-1185">Reference proteome</keyword>
<comment type="caution">
    <text evidence="1">The sequence shown here is derived from an EMBL/GenBank/DDBJ whole genome shotgun (WGS) entry which is preliminary data.</text>
</comment>
<accession>A0ACC4BPZ5</accession>
<sequence>MSLFGASHQRTFLLSVEFSATPASTCSVPISYTINMCIIKQKGSVNVQLMVMISGHCLVITFLVDVFQFVPTMSYGLSTRIARSADIVMTTSETHYRNTPDYVLMEWCVVFQKQILVLVLTTGSCRVTPSSTFYIKSLC</sequence>
<proteinExistence type="predicted"/>
<name>A0ACC4BPZ5_POPAL</name>
<evidence type="ECO:0000313" key="2">
    <source>
        <dbReference type="Proteomes" id="UP000309997"/>
    </source>
</evidence>
<dbReference type="EMBL" id="RCHU02000009">
    <property type="protein sequence ID" value="KAL3580261.1"/>
    <property type="molecule type" value="Genomic_DNA"/>
</dbReference>
<protein>
    <submittedName>
        <fullName evidence="1">Uncharacterized protein</fullName>
    </submittedName>
</protein>
<organism evidence="1 2">
    <name type="scientific">Populus alba</name>
    <name type="common">White poplar</name>
    <dbReference type="NCBI Taxonomy" id="43335"/>
    <lineage>
        <taxon>Eukaryota</taxon>
        <taxon>Viridiplantae</taxon>
        <taxon>Streptophyta</taxon>
        <taxon>Embryophyta</taxon>
        <taxon>Tracheophyta</taxon>
        <taxon>Spermatophyta</taxon>
        <taxon>Magnoliopsida</taxon>
        <taxon>eudicotyledons</taxon>
        <taxon>Gunneridae</taxon>
        <taxon>Pentapetalae</taxon>
        <taxon>rosids</taxon>
        <taxon>fabids</taxon>
        <taxon>Malpighiales</taxon>
        <taxon>Salicaceae</taxon>
        <taxon>Saliceae</taxon>
        <taxon>Populus</taxon>
    </lineage>
</organism>
<dbReference type="Proteomes" id="UP000309997">
    <property type="component" value="Unassembled WGS sequence"/>
</dbReference>
<reference evidence="1 2" key="1">
    <citation type="journal article" date="2024" name="Plant Biotechnol. J.">
        <title>Genome and CRISPR/Cas9 system of a widespread forest tree (Populus alba) in the world.</title>
        <authorList>
            <person name="Liu Y.J."/>
            <person name="Jiang P.F."/>
            <person name="Han X.M."/>
            <person name="Li X.Y."/>
            <person name="Wang H.M."/>
            <person name="Wang Y.J."/>
            <person name="Wang X.X."/>
            <person name="Zeng Q.Y."/>
        </authorList>
    </citation>
    <scope>NUCLEOTIDE SEQUENCE [LARGE SCALE GENOMIC DNA]</scope>
    <source>
        <strain evidence="2">cv. PAL-ZL1</strain>
    </source>
</reference>
<evidence type="ECO:0000313" key="1">
    <source>
        <dbReference type="EMBL" id="KAL3580261.1"/>
    </source>
</evidence>